<name>A0A0X2NJI8_9CORY</name>
<keyword evidence="6" id="KW-1185">Reference proteome</keyword>
<sequence>MPRIFDNLSDQTRLATGLADWFPTTETLDVATGYFDLRGWNDLDDLITEKALSRSVTPANQVSDETGNDAECASPFPRLRDGESPVVRLLIGMVMPGQHNALMDDLQRQVDGETDNAGRRQQAENAQTKLVEHLRQQLTRGFPTPEDRATLRSLHDLVAAGQVQIRIYTRQPLHGKTYVFHRNDPVTPTAAVVGSSNFTRAGLNTNLELNTDITERDAATKVSGWFQDLWEDRWSLPVDHAVLRIIEESWAAPVPRSPYEVFLKVCYVMSRDVRAGLAQYRLDPAMENLLLPYQKTAVKTLAARLQNRRGTMLGDVVGLGKTLTAIAVAQVLHEDYSAPLIICPKNLETMWKQHLKEYDLPGHVVPYSMAHRELPELPRYRFAIIDESHTLRNDGTQTYQAVQSYLHENETKVLLLTATPYNIRYTDVANQLGLYLDDDEELGLAPTFALQRDTKLADRLEVSPTTLAAFRKSEEAEDWKRLMGEHLVRRTRSFVVNNYAQTDENGNRYLQYSDAQGNPGKRFTFPTRRAIPVEHTFDVGDPAALMTDDGTFDVLDHLRLPRYGLADYFHPDAERLADAETTTIIENFENSRGQVAGFVRTNFYKRLSSCGYSFQLSLRRHRRRNNLFLYALEQGLPLPAGTLDPATLSEDATDEEALLSLQGEDSADDYARLQELRPRGVTWVTPNLFTDKLARALKEDTDAINGLLDRYGQWSVEVDSKVRKLGEVLTTTHARDKVLIFTEYKDTANYLRDALRHLGITRVEAATGETKDPTDLARQFSPNTNLQPGEKTASVAEEDQIRVLIATDVLSEGQNLQDAHVIINFDMPWAIIKLIQRAGRVDRVGQTADEVLVYTIAHGQVEDVLKLRSRIHERLAQNAATFGSDEQFFGTEEETQKISDLFQGTLPDEQVGEDVDAGSRAFEYWNQATTDMPQLQEKIENLPDLIDATRPLREEKDNDGIVCFTATDSGGESYGFAGDDGSRTLLTGHEALNRFYCTPETPALPGRDDHDELVRDLVTGALRTEINASGRLRGERKILWNRLGQLTLDGAHTRRQLDALDALYKKPLKSTATSQLRSARRRGARDGELLNTLAELHELGLLVADGDSTNESIHIVASMGVN</sequence>
<evidence type="ECO:0000313" key="6">
    <source>
        <dbReference type="Proteomes" id="UP000182498"/>
    </source>
</evidence>
<keyword evidence="5" id="KW-0067">ATP-binding</keyword>
<dbReference type="CDD" id="cd09178">
    <property type="entry name" value="PLDc_N_Snf2_like"/>
    <property type="match status" value="1"/>
</dbReference>
<dbReference type="SUPFAM" id="SSF56024">
    <property type="entry name" value="Phospholipase D/nuclease"/>
    <property type="match status" value="1"/>
</dbReference>
<dbReference type="InterPro" id="IPR038718">
    <property type="entry name" value="SNF2-like_sf"/>
</dbReference>
<dbReference type="Gene3D" id="3.40.50.10810">
    <property type="entry name" value="Tandem AAA-ATPase domain"/>
    <property type="match status" value="2"/>
</dbReference>
<dbReference type="InterPro" id="IPR025202">
    <property type="entry name" value="PLD-like_dom"/>
</dbReference>
<dbReference type="SMART" id="SM00490">
    <property type="entry name" value="HELICc"/>
    <property type="match status" value="1"/>
</dbReference>
<dbReference type="PROSITE" id="PS51192">
    <property type="entry name" value="HELICASE_ATP_BIND_1"/>
    <property type="match status" value="1"/>
</dbReference>
<dbReference type="CDD" id="cd18793">
    <property type="entry name" value="SF2_C_SNF"/>
    <property type="match status" value="1"/>
</dbReference>
<dbReference type="PROSITE" id="PS51194">
    <property type="entry name" value="HELICASE_CTER"/>
    <property type="match status" value="1"/>
</dbReference>
<dbReference type="Pfam" id="PF00176">
    <property type="entry name" value="SNF2-rel_dom"/>
    <property type="match status" value="1"/>
</dbReference>
<keyword evidence="5" id="KW-0347">Helicase</keyword>
<dbReference type="InterPro" id="IPR000330">
    <property type="entry name" value="SNF2_N"/>
</dbReference>
<dbReference type="GO" id="GO:0005524">
    <property type="term" value="F:ATP binding"/>
    <property type="evidence" value="ECO:0007669"/>
    <property type="project" value="InterPro"/>
</dbReference>
<dbReference type="Proteomes" id="UP000182498">
    <property type="component" value="Unassembled WGS sequence"/>
</dbReference>
<dbReference type="RefSeq" id="WP_073883762.1">
    <property type="nucleotide sequence ID" value="NZ_FAUH01000005.1"/>
</dbReference>
<dbReference type="InterPro" id="IPR001650">
    <property type="entry name" value="Helicase_C-like"/>
</dbReference>
<dbReference type="PANTHER" id="PTHR45766:SF6">
    <property type="entry name" value="SWI_SNF-RELATED MATRIX-ASSOCIATED ACTIN-DEPENDENT REGULATOR OF CHROMATIN SUBFAMILY A-LIKE PROTEIN 1"/>
    <property type="match status" value="1"/>
</dbReference>
<dbReference type="Pfam" id="PF00271">
    <property type="entry name" value="Helicase_C"/>
    <property type="match status" value="1"/>
</dbReference>
<organism evidence="5 6">
    <name type="scientific">Corynebacterium variabile</name>
    <dbReference type="NCBI Taxonomy" id="1727"/>
    <lineage>
        <taxon>Bacteria</taxon>
        <taxon>Bacillati</taxon>
        <taxon>Actinomycetota</taxon>
        <taxon>Actinomycetes</taxon>
        <taxon>Mycobacteriales</taxon>
        <taxon>Corynebacteriaceae</taxon>
        <taxon>Corynebacterium</taxon>
    </lineage>
</organism>
<dbReference type="Pfam" id="PF13091">
    <property type="entry name" value="PLDc_2"/>
    <property type="match status" value="1"/>
</dbReference>
<evidence type="ECO:0000259" key="3">
    <source>
        <dbReference type="PROSITE" id="PS51192"/>
    </source>
</evidence>
<dbReference type="InterPro" id="IPR014001">
    <property type="entry name" value="Helicase_ATP-bd"/>
</dbReference>
<evidence type="ECO:0000256" key="1">
    <source>
        <dbReference type="ARBA" id="ARBA00022801"/>
    </source>
</evidence>
<dbReference type="AlphaFoldDB" id="A0A0X2NJI8"/>
<dbReference type="SUPFAM" id="SSF52540">
    <property type="entry name" value="P-loop containing nucleoside triphosphate hydrolases"/>
    <property type="match status" value="2"/>
</dbReference>
<dbReference type="EMBL" id="FAUH01000005">
    <property type="protein sequence ID" value="CUU65662.1"/>
    <property type="molecule type" value="Genomic_DNA"/>
</dbReference>
<proteinExistence type="predicted"/>
<dbReference type="GO" id="GO:0016787">
    <property type="term" value="F:hydrolase activity"/>
    <property type="evidence" value="ECO:0007669"/>
    <property type="project" value="UniProtKB-KW"/>
</dbReference>
<dbReference type="Gene3D" id="3.30.870.10">
    <property type="entry name" value="Endonuclease Chain A"/>
    <property type="match status" value="1"/>
</dbReference>
<evidence type="ECO:0000259" key="4">
    <source>
        <dbReference type="PROSITE" id="PS51194"/>
    </source>
</evidence>
<dbReference type="SMART" id="SM00487">
    <property type="entry name" value="DEXDc"/>
    <property type="match status" value="1"/>
</dbReference>
<protein>
    <submittedName>
        <fullName evidence="5">Helicase conserved C-terminal domain/PLD-like domain/SNF2 family N-terminal domain</fullName>
    </submittedName>
</protein>
<gene>
    <name evidence="5" type="ORF">CVAR292_00994</name>
</gene>
<keyword evidence="1" id="KW-0378">Hydrolase</keyword>
<feature type="domain" description="Helicase C-terminal" evidence="4">
    <location>
        <begin position="721"/>
        <end position="896"/>
    </location>
</feature>
<dbReference type="InterPro" id="IPR027417">
    <property type="entry name" value="P-loop_NTPase"/>
</dbReference>
<evidence type="ECO:0000256" key="2">
    <source>
        <dbReference type="SAM" id="MobiDB-lite"/>
    </source>
</evidence>
<evidence type="ECO:0000313" key="5">
    <source>
        <dbReference type="EMBL" id="CUU65662.1"/>
    </source>
</evidence>
<accession>A0A0X2NJI8</accession>
<dbReference type="Gene3D" id="3.40.50.300">
    <property type="entry name" value="P-loop containing nucleotide triphosphate hydrolases"/>
    <property type="match status" value="1"/>
</dbReference>
<dbReference type="GO" id="GO:0004386">
    <property type="term" value="F:helicase activity"/>
    <property type="evidence" value="ECO:0007669"/>
    <property type="project" value="UniProtKB-KW"/>
</dbReference>
<keyword evidence="5" id="KW-0547">Nucleotide-binding</keyword>
<feature type="region of interest" description="Disordered" evidence="2">
    <location>
        <begin position="58"/>
        <end position="78"/>
    </location>
</feature>
<feature type="domain" description="Helicase ATP-binding" evidence="3">
    <location>
        <begin position="302"/>
        <end position="438"/>
    </location>
</feature>
<dbReference type="PANTHER" id="PTHR45766">
    <property type="entry name" value="DNA ANNEALING HELICASE AND ENDONUCLEASE ZRANB3 FAMILY MEMBER"/>
    <property type="match status" value="1"/>
</dbReference>
<dbReference type="InterPro" id="IPR049730">
    <property type="entry name" value="SNF2/RAD54-like_C"/>
</dbReference>
<reference evidence="6" key="1">
    <citation type="submission" date="2015-11" db="EMBL/GenBank/DDBJ databases">
        <authorList>
            <person name="Dugat-Bony E."/>
        </authorList>
    </citation>
    <scope>NUCLEOTIDE SEQUENCE [LARGE SCALE GENOMIC DNA]</scope>
    <source>
        <strain evidence="6">Mu292</strain>
    </source>
</reference>